<reference evidence="1 2" key="1">
    <citation type="submission" date="2020-11" db="EMBL/GenBank/DDBJ databases">
        <title>P. mediterranea TC4 genome.</title>
        <authorList>
            <person name="Molmeret M."/>
        </authorList>
    </citation>
    <scope>NUCLEOTIDE SEQUENCE [LARGE SCALE GENOMIC DNA]</scope>
    <source>
        <strain evidence="1 2">TC4</strain>
    </source>
</reference>
<comment type="caution">
    <text evidence="1">The sequence shown here is derived from an EMBL/GenBank/DDBJ whole genome shotgun (WGS) entry which is preliminary data.</text>
</comment>
<proteinExistence type="predicted"/>
<dbReference type="SUPFAM" id="SSF63825">
    <property type="entry name" value="YWTD domain"/>
    <property type="match status" value="1"/>
</dbReference>
<keyword evidence="2" id="KW-1185">Reference proteome</keyword>
<dbReference type="Gene3D" id="2.120.10.30">
    <property type="entry name" value="TolB, C-terminal domain"/>
    <property type="match status" value="1"/>
</dbReference>
<name>A0ABS0A129_9FLAO</name>
<evidence type="ECO:0000313" key="1">
    <source>
        <dbReference type="EMBL" id="MBF4983073.1"/>
    </source>
</evidence>
<evidence type="ECO:0008006" key="3">
    <source>
        <dbReference type="Google" id="ProtNLM"/>
    </source>
</evidence>
<sequence>QVFDKTGKAIALIGADQKINAATGIFVSENEIYLTDFENGRILIYDMNYKLKQIIDTEIDKPTDIFVQGKVMYITNYRKGQLIKYTLKDIAHE</sequence>
<accession>A0ABS0A129</accession>
<evidence type="ECO:0000313" key="2">
    <source>
        <dbReference type="Proteomes" id="UP001194729"/>
    </source>
</evidence>
<organism evidence="1 2">
    <name type="scientific">Nonlabens mediterrranea</name>
    <dbReference type="NCBI Taxonomy" id="1419947"/>
    <lineage>
        <taxon>Bacteria</taxon>
        <taxon>Pseudomonadati</taxon>
        <taxon>Bacteroidota</taxon>
        <taxon>Flavobacteriia</taxon>
        <taxon>Flavobacteriales</taxon>
        <taxon>Flavobacteriaceae</taxon>
        <taxon>Nonlabens</taxon>
    </lineage>
</organism>
<gene>
    <name evidence="1" type="ORF">FNJ87_01535</name>
</gene>
<feature type="non-terminal residue" evidence="1">
    <location>
        <position position="1"/>
    </location>
</feature>
<dbReference type="EMBL" id="JADKYU010000081">
    <property type="protein sequence ID" value="MBF4983073.1"/>
    <property type="molecule type" value="Genomic_DNA"/>
</dbReference>
<protein>
    <recommendedName>
        <fullName evidence="3">ATP/GTP-binding protein</fullName>
    </recommendedName>
</protein>
<dbReference type="InterPro" id="IPR011042">
    <property type="entry name" value="6-blade_b-propeller_TolB-like"/>
</dbReference>
<dbReference type="Proteomes" id="UP001194729">
    <property type="component" value="Unassembled WGS sequence"/>
</dbReference>